<organism evidence="1 2">
    <name type="scientific">Psylliodes chrysocephalus</name>
    <dbReference type="NCBI Taxonomy" id="3402493"/>
    <lineage>
        <taxon>Eukaryota</taxon>
        <taxon>Metazoa</taxon>
        <taxon>Ecdysozoa</taxon>
        <taxon>Arthropoda</taxon>
        <taxon>Hexapoda</taxon>
        <taxon>Insecta</taxon>
        <taxon>Pterygota</taxon>
        <taxon>Neoptera</taxon>
        <taxon>Endopterygota</taxon>
        <taxon>Coleoptera</taxon>
        <taxon>Polyphaga</taxon>
        <taxon>Cucujiformia</taxon>
        <taxon>Chrysomeloidea</taxon>
        <taxon>Chrysomelidae</taxon>
        <taxon>Galerucinae</taxon>
        <taxon>Alticini</taxon>
        <taxon>Psylliodes</taxon>
    </lineage>
</organism>
<dbReference type="AlphaFoldDB" id="A0A9P0GDL7"/>
<dbReference type="Gene3D" id="3.30.420.10">
    <property type="entry name" value="Ribonuclease H-like superfamily/Ribonuclease H"/>
    <property type="match status" value="2"/>
</dbReference>
<dbReference type="GO" id="GO:0003676">
    <property type="term" value="F:nucleic acid binding"/>
    <property type="evidence" value="ECO:0007669"/>
    <property type="project" value="InterPro"/>
</dbReference>
<gene>
    <name evidence="1" type="ORF">PSYICH_LOCUS12933</name>
</gene>
<dbReference type="InterPro" id="IPR036397">
    <property type="entry name" value="RNaseH_sf"/>
</dbReference>
<dbReference type="Proteomes" id="UP001153636">
    <property type="component" value="Chromosome 6"/>
</dbReference>
<evidence type="ECO:0000313" key="1">
    <source>
        <dbReference type="EMBL" id="CAH1111860.1"/>
    </source>
</evidence>
<dbReference type="EMBL" id="OV651818">
    <property type="protein sequence ID" value="CAH1111860.1"/>
    <property type="molecule type" value="Genomic_DNA"/>
</dbReference>
<dbReference type="PANTHER" id="PTHR46060:SF3">
    <property type="entry name" value="PROTEIN GVQW3"/>
    <property type="match status" value="1"/>
</dbReference>
<proteinExistence type="predicted"/>
<protein>
    <submittedName>
        <fullName evidence="1">Uncharacterized protein</fullName>
    </submittedName>
</protein>
<dbReference type="PANTHER" id="PTHR46060">
    <property type="entry name" value="MARINER MOS1 TRANSPOSASE-LIKE PROTEIN"/>
    <property type="match status" value="1"/>
</dbReference>
<evidence type="ECO:0000313" key="2">
    <source>
        <dbReference type="Proteomes" id="UP001153636"/>
    </source>
</evidence>
<accession>A0A9P0GDL7</accession>
<dbReference type="InterPro" id="IPR052709">
    <property type="entry name" value="Transposase-MT_Hybrid"/>
</dbReference>
<name>A0A9P0GDL7_9CUCU</name>
<sequence>MIKEDRFVTYRQIEASLRISQTSKQSILHEHLGDETWKYSYEPESKQQSTVWVFNDEPNPTEIVRSRNTSKKMIACFFGCTGHVATIPLEDRRTVNAEWYTAICLPTVFDEIRKKTKIEKNIELMSHCPYSLDLSPNNFSFFSPVKQKIRGQRCSSPQEAIEDFQNHVSTISALEWKKCIDLKGEYFEKQ</sequence>
<keyword evidence="2" id="KW-1185">Reference proteome</keyword>
<dbReference type="OrthoDB" id="8190546at2759"/>
<reference evidence="1" key="1">
    <citation type="submission" date="2022-01" db="EMBL/GenBank/DDBJ databases">
        <authorList>
            <person name="King R."/>
        </authorList>
    </citation>
    <scope>NUCLEOTIDE SEQUENCE</scope>
</reference>